<dbReference type="InterPro" id="IPR050563">
    <property type="entry name" value="4-hydroxybenzoyl-CoA_TE"/>
</dbReference>
<evidence type="ECO:0000313" key="4">
    <source>
        <dbReference type="Proteomes" id="UP000030988"/>
    </source>
</evidence>
<gene>
    <name evidence="3" type="ORF">PK98_03475</name>
</gene>
<keyword evidence="4" id="KW-1185">Reference proteome</keyword>
<comment type="similarity">
    <text evidence="1">Belongs to the 4-hydroxybenzoyl-CoA thioesterase family.</text>
</comment>
<evidence type="ECO:0000256" key="1">
    <source>
        <dbReference type="ARBA" id="ARBA00005953"/>
    </source>
</evidence>
<dbReference type="PANTHER" id="PTHR31793:SF27">
    <property type="entry name" value="NOVEL THIOESTERASE SUPERFAMILY DOMAIN AND SAPOSIN A-TYPE DOMAIN CONTAINING PROTEIN (0610012H03RIK)"/>
    <property type="match status" value="1"/>
</dbReference>
<dbReference type="PANTHER" id="PTHR31793">
    <property type="entry name" value="4-HYDROXYBENZOYL-COA THIOESTERASE FAMILY MEMBER"/>
    <property type="match status" value="1"/>
</dbReference>
<dbReference type="GO" id="GO:0047617">
    <property type="term" value="F:fatty acyl-CoA hydrolase activity"/>
    <property type="evidence" value="ECO:0007669"/>
    <property type="project" value="TreeGrafter"/>
</dbReference>
<reference evidence="3 4" key="1">
    <citation type="submission" date="2014-11" db="EMBL/GenBank/DDBJ databases">
        <title>Draft genome sequence of Kirrobacter mercurialis.</title>
        <authorList>
            <person name="Coil D.A."/>
            <person name="Eisen J.A."/>
        </authorList>
    </citation>
    <scope>NUCLEOTIDE SEQUENCE [LARGE SCALE GENOMIC DNA]</scope>
    <source>
        <strain evidence="3 4">Coronado</strain>
    </source>
</reference>
<accession>A0A0B2BYP2</accession>
<dbReference type="AlphaFoldDB" id="A0A0B2BYP2"/>
<evidence type="ECO:0000313" key="3">
    <source>
        <dbReference type="EMBL" id="KHL26703.1"/>
    </source>
</evidence>
<dbReference type="Proteomes" id="UP000030988">
    <property type="component" value="Unassembled WGS sequence"/>
</dbReference>
<organism evidence="3 4">
    <name type="scientific">Croceibacterium mercuriale</name>
    <dbReference type="NCBI Taxonomy" id="1572751"/>
    <lineage>
        <taxon>Bacteria</taxon>
        <taxon>Pseudomonadati</taxon>
        <taxon>Pseudomonadota</taxon>
        <taxon>Alphaproteobacteria</taxon>
        <taxon>Sphingomonadales</taxon>
        <taxon>Erythrobacteraceae</taxon>
        <taxon>Croceibacterium</taxon>
    </lineage>
</organism>
<dbReference type="SUPFAM" id="SSF54637">
    <property type="entry name" value="Thioesterase/thiol ester dehydrase-isomerase"/>
    <property type="match status" value="1"/>
</dbReference>
<dbReference type="STRING" id="1572751.PK98_03475"/>
<keyword evidence="2" id="KW-0378">Hydrolase</keyword>
<dbReference type="CDD" id="cd00586">
    <property type="entry name" value="4HBT"/>
    <property type="match status" value="1"/>
</dbReference>
<sequence>MPVGRHHAHPISVEKNEIDHLGHVNNAAYLTWVQDAVVAHWERFASKEAVRDHLWVALKHEITYRRPAFLGDGITAESIVEQLVGARAFFTTLIKRGDELLVEVKSSWCCIDAVTHRPVRLARTIAARFLPVSAA</sequence>
<protein>
    <submittedName>
        <fullName evidence="3">Thioesterase</fullName>
    </submittedName>
</protein>
<dbReference type="InterPro" id="IPR029069">
    <property type="entry name" value="HotDog_dom_sf"/>
</dbReference>
<proteinExistence type="inferred from homology"/>
<dbReference type="Pfam" id="PF13279">
    <property type="entry name" value="4HBT_2"/>
    <property type="match status" value="1"/>
</dbReference>
<dbReference type="Gene3D" id="3.10.129.10">
    <property type="entry name" value="Hotdog Thioesterase"/>
    <property type="match status" value="1"/>
</dbReference>
<name>A0A0B2BYP2_9SPHN</name>
<evidence type="ECO:0000256" key="2">
    <source>
        <dbReference type="ARBA" id="ARBA00022801"/>
    </source>
</evidence>
<dbReference type="EMBL" id="JTDN01000001">
    <property type="protein sequence ID" value="KHL26703.1"/>
    <property type="molecule type" value="Genomic_DNA"/>
</dbReference>
<comment type="caution">
    <text evidence="3">The sequence shown here is derived from an EMBL/GenBank/DDBJ whole genome shotgun (WGS) entry which is preliminary data.</text>
</comment>